<dbReference type="CDD" id="cd06530">
    <property type="entry name" value="S26_SPase_I"/>
    <property type="match status" value="2"/>
</dbReference>
<keyword evidence="6" id="KW-0645">Protease</keyword>
<evidence type="ECO:0000256" key="5">
    <source>
        <dbReference type="ARBA" id="ARBA00022801"/>
    </source>
</evidence>
<evidence type="ECO:0000256" key="1">
    <source>
        <dbReference type="ARBA" id="ARBA00000677"/>
    </source>
</evidence>
<feature type="transmembrane region" description="Helical" evidence="6">
    <location>
        <begin position="85"/>
        <end position="102"/>
    </location>
</feature>
<keyword evidence="6" id="KW-0812">Transmembrane</keyword>
<dbReference type="PRINTS" id="PR00727">
    <property type="entry name" value="LEADERPTASE"/>
</dbReference>
<gene>
    <name evidence="8" type="primary">lepB</name>
    <name evidence="8" type="ORF">K5I29_07045</name>
</gene>
<evidence type="ECO:0000313" key="8">
    <source>
        <dbReference type="EMBL" id="UYW00332.1"/>
    </source>
</evidence>
<dbReference type="EC" id="3.4.21.89" evidence="3 6"/>
<evidence type="ECO:0000256" key="4">
    <source>
        <dbReference type="ARBA" id="ARBA00019232"/>
    </source>
</evidence>
<feature type="transmembrane region" description="Helical" evidence="6">
    <location>
        <begin position="123"/>
        <end position="142"/>
    </location>
</feature>
<feature type="domain" description="Peptidase S26" evidence="7">
    <location>
        <begin position="122"/>
        <end position="285"/>
    </location>
</feature>
<dbReference type="PANTHER" id="PTHR43390">
    <property type="entry name" value="SIGNAL PEPTIDASE I"/>
    <property type="match status" value="1"/>
</dbReference>
<keyword evidence="6" id="KW-0472">Membrane</keyword>
<keyword evidence="9" id="KW-1185">Reference proteome</keyword>
<dbReference type="PANTHER" id="PTHR43390:SF1">
    <property type="entry name" value="CHLOROPLAST PROCESSING PEPTIDASE"/>
    <property type="match status" value="1"/>
</dbReference>
<dbReference type="PROSITE" id="PS00761">
    <property type="entry name" value="SPASE_I_3"/>
    <property type="match status" value="1"/>
</dbReference>
<dbReference type="InterPro" id="IPR000223">
    <property type="entry name" value="Pept_S26A_signal_pept_1"/>
</dbReference>
<dbReference type="InterPro" id="IPR043739">
    <property type="entry name" value="DUF5684"/>
</dbReference>
<dbReference type="InterPro" id="IPR019758">
    <property type="entry name" value="Pept_S26A_signal_pept_1_CS"/>
</dbReference>
<evidence type="ECO:0000313" key="9">
    <source>
        <dbReference type="Proteomes" id="UP001163328"/>
    </source>
</evidence>
<feature type="transmembrane region" description="Helical" evidence="6">
    <location>
        <begin position="54"/>
        <end position="73"/>
    </location>
</feature>
<evidence type="ECO:0000259" key="7">
    <source>
        <dbReference type="Pfam" id="PF10502"/>
    </source>
</evidence>
<feature type="domain" description="Peptidase S26" evidence="7">
    <location>
        <begin position="373"/>
        <end position="455"/>
    </location>
</feature>
<accession>A0ABY6LWJ5</accession>
<dbReference type="GO" id="GO:0009003">
    <property type="term" value="F:signal peptidase activity"/>
    <property type="evidence" value="ECO:0007669"/>
    <property type="project" value="UniProtKB-EC"/>
</dbReference>
<dbReference type="Pfam" id="PF18936">
    <property type="entry name" value="DUF5684"/>
    <property type="match status" value="1"/>
</dbReference>
<comment type="subcellular location">
    <subcellularLocation>
        <location evidence="6">Membrane</location>
        <topology evidence="6">Single-pass type II membrane protein</topology>
    </subcellularLocation>
</comment>
<keyword evidence="5 6" id="KW-0378">Hydrolase</keyword>
<feature type="transmembrane region" description="Helical" evidence="6">
    <location>
        <begin position="6"/>
        <end position="25"/>
    </location>
</feature>
<dbReference type="InterPro" id="IPR019533">
    <property type="entry name" value="Peptidase_S26"/>
</dbReference>
<dbReference type="Proteomes" id="UP001163328">
    <property type="component" value="Chromosome"/>
</dbReference>
<comment type="similarity">
    <text evidence="2 6">Belongs to the peptidase S26 family.</text>
</comment>
<feature type="transmembrane region" description="Helical" evidence="6">
    <location>
        <begin position="486"/>
        <end position="504"/>
    </location>
</feature>
<proteinExistence type="inferred from homology"/>
<evidence type="ECO:0000256" key="2">
    <source>
        <dbReference type="ARBA" id="ARBA00009370"/>
    </source>
</evidence>
<protein>
    <recommendedName>
        <fullName evidence="4 6">Signal peptidase I</fullName>
        <ecNumber evidence="3 6">3.4.21.89</ecNumber>
    </recommendedName>
</protein>
<dbReference type="RefSeq" id="WP_264431962.1">
    <property type="nucleotide sequence ID" value="NZ_CP081495.1"/>
</dbReference>
<sequence length="531" mass="61480">MTILQWFIFFLVIQLLHFLGTWKLYEKAGRKPWEAAVPVYNAVVLMKIIDRPKWWTILLFIPIINLILFGVIWVEIAKAFGKKEVSQAVIAVVTLGFYNFYLNYFDKNLVYTPEKNHKFKDNFVSSLLFAVVVATFVHTYFIQPFTIPTSSLEKTLLVGDFLFVSKFHYGARNPMTTVAVPMVHDTVPVVNTKSYLKWPSLPYFRLPGISKLERNDIAVFNWPVDTVRYFGDTEAHGIIKPIDKKSNYVKRTVGIPGDKFAIKDGIVYVNGEALQYPDRTKLQYSYTAKTDGTALDGDYIVNKLHVSDPAGYVTKDSLIFSALTQESVEALKALSAVKSVDRIIKRYPDPRVFPYTNVWNDDQMDEFYIPEKGKTVELNAKTIPYYRQIIKDYEGNTLTEIGDEIRINGVPTTKYTFKQDYYFMMGDNRHNSEDSRYWGFVPEDHIVGKPIFIWMSIDSNPNLKLLDKMRWDRFFTTVSGSGEPKSYFGIFIIALLGYFTFDFFRKRKKNARRKKTLRIKTRTTANAVVFI</sequence>
<dbReference type="Pfam" id="PF10502">
    <property type="entry name" value="Peptidase_S26"/>
    <property type="match status" value="2"/>
</dbReference>
<evidence type="ECO:0000256" key="3">
    <source>
        <dbReference type="ARBA" id="ARBA00013208"/>
    </source>
</evidence>
<dbReference type="SUPFAM" id="SSF51306">
    <property type="entry name" value="LexA/Signal peptidase"/>
    <property type="match status" value="1"/>
</dbReference>
<organism evidence="8 9">
    <name type="scientific">Flavobacterium agricola</name>
    <dbReference type="NCBI Taxonomy" id="2870839"/>
    <lineage>
        <taxon>Bacteria</taxon>
        <taxon>Pseudomonadati</taxon>
        <taxon>Bacteroidota</taxon>
        <taxon>Flavobacteriia</taxon>
        <taxon>Flavobacteriales</taxon>
        <taxon>Flavobacteriaceae</taxon>
        <taxon>Flavobacterium</taxon>
    </lineage>
</organism>
<dbReference type="NCBIfam" id="TIGR02227">
    <property type="entry name" value="sigpep_I_bact"/>
    <property type="match status" value="2"/>
</dbReference>
<dbReference type="EMBL" id="CP081495">
    <property type="protein sequence ID" value="UYW00332.1"/>
    <property type="molecule type" value="Genomic_DNA"/>
</dbReference>
<name>A0ABY6LWJ5_9FLAO</name>
<dbReference type="InterPro" id="IPR036286">
    <property type="entry name" value="LexA/Signal_pep-like_sf"/>
</dbReference>
<comment type="catalytic activity">
    <reaction evidence="1 6">
        <text>Cleavage of hydrophobic, N-terminal signal or leader sequences from secreted and periplasmic proteins.</text>
        <dbReference type="EC" id="3.4.21.89"/>
    </reaction>
</comment>
<evidence type="ECO:0000256" key="6">
    <source>
        <dbReference type="RuleBase" id="RU362042"/>
    </source>
</evidence>
<dbReference type="Gene3D" id="2.10.109.10">
    <property type="entry name" value="Umud Fragment, subunit A"/>
    <property type="match status" value="2"/>
</dbReference>
<keyword evidence="6" id="KW-1133">Transmembrane helix</keyword>
<reference evidence="8" key="1">
    <citation type="submission" date="2021-08" db="EMBL/GenBank/DDBJ databases">
        <title>Flavobacterium sp. strain CC-SYL302.</title>
        <authorList>
            <person name="Lin S.-Y."/>
            <person name="Lee T.-H."/>
            <person name="Young C.-C."/>
        </authorList>
    </citation>
    <scope>NUCLEOTIDE SEQUENCE</scope>
    <source>
        <strain evidence="8">CC-SYL302</strain>
    </source>
</reference>
<comment type="caution">
    <text evidence="6">Lacks conserved residue(s) required for the propagation of feature annotation.</text>
</comment>